<keyword evidence="1" id="KW-0812">Transmembrane</keyword>
<dbReference type="InterPro" id="IPR036927">
    <property type="entry name" value="Cyt_c_oxase-like_su1_sf"/>
</dbReference>
<organism evidence="2 3">
    <name type="scientific">Roseateles saccharophilus</name>
    <name type="common">Pseudomonas saccharophila</name>
    <dbReference type="NCBI Taxonomy" id="304"/>
    <lineage>
        <taxon>Bacteria</taxon>
        <taxon>Pseudomonadati</taxon>
        <taxon>Pseudomonadota</taxon>
        <taxon>Betaproteobacteria</taxon>
        <taxon>Burkholderiales</taxon>
        <taxon>Sphaerotilaceae</taxon>
        <taxon>Roseateles</taxon>
    </lineage>
</organism>
<feature type="transmembrane region" description="Helical" evidence="1">
    <location>
        <begin position="12"/>
        <end position="30"/>
    </location>
</feature>
<feature type="transmembrane region" description="Helical" evidence="1">
    <location>
        <begin position="42"/>
        <end position="63"/>
    </location>
</feature>
<name>A0ABU1YVF9_ROSSA</name>
<reference evidence="2 3" key="1">
    <citation type="submission" date="2023-07" db="EMBL/GenBank/DDBJ databases">
        <title>Sorghum-associated microbial communities from plants grown in Nebraska, USA.</title>
        <authorList>
            <person name="Schachtman D."/>
        </authorList>
    </citation>
    <scope>NUCLEOTIDE SEQUENCE [LARGE SCALE GENOMIC DNA]</scope>
    <source>
        <strain evidence="2 3">BE314</strain>
    </source>
</reference>
<dbReference type="EMBL" id="JAVDXU010000006">
    <property type="protein sequence ID" value="MDR7272849.1"/>
    <property type="molecule type" value="Genomic_DNA"/>
</dbReference>
<dbReference type="Gene3D" id="1.20.210.10">
    <property type="entry name" value="Cytochrome c oxidase-like, subunit I domain"/>
    <property type="match status" value="1"/>
</dbReference>
<comment type="caution">
    <text evidence="2">The sequence shown here is derived from an EMBL/GenBank/DDBJ whole genome shotgun (WGS) entry which is preliminary data.</text>
</comment>
<proteinExistence type="predicted"/>
<evidence type="ECO:0008006" key="4">
    <source>
        <dbReference type="Google" id="ProtNLM"/>
    </source>
</evidence>
<feature type="transmembrane region" description="Helical" evidence="1">
    <location>
        <begin position="101"/>
        <end position="122"/>
    </location>
</feature>
<sequence>MNTNKRYSAWWLRMAALYLVTGVALGNYMGATHDFSLRSVHAHINLLGWASMLGFGLVVQHLADTLSARLVAVQFWLHQCALPVMLSALAALMRGNPAVEPLIGLGSATVGVAVLCFATNVWRGTGAKLRAA</sequence>
<protein>
    <recommendedName>
        <fullName evidence="4">Cytochrome-c oxidase</fullName>
    </recommendedName>
</protein>
<evidence type="ECO:0000256" key="1">
    <source>
        <dbReference type="SAM" id="Phobius"/>
    </source>
</evidence>
<evidence type="ECO:0000313" key="2">
    <source>
        <dbReference type="EMBL" id="MDR7272849.1"/>
    </source>
</evidence>
<accession>A0ABU1YVF9</accession>
<keyword evidence="1" id="KW-0472">Membrane</keyword>
<dbReference type="Proteomes" id="UP001180453">
    <property type="component" value="Unassembled WGS sequence"/>
</dbReference>
<keyword evidence="3" id="KW-1185">Reference proteome</keyword>
<dbReference type="RefSeq" id="WP_310272619.1">
    <property type="nucleotide sequence ID" value="NZ_JAVDXU010000006.1"/>
</dbReference>
<evidence type="ECO:0000313" key="3">
    <source>
        <dbReference type="Proteomes" id="UP001180453"/>
    </source>
</evidence>
<gene>
    <name evidence="2" type="ORF">J2X20_005534</name>
</gene>
<feature type="transmembrane region" description="Helical" evidence="1">
    <location>
        <begin position="75"/>
        <end position="95"/>
    </location>
</feature>
<keyword evidence="1" id="KW-1133">Transmembrane helix</keyword>